<sequence length="399" mass="43431">MRPTKLLTSRWPWRAFAYVSTSAVLGLATLGVLMALLVLGALFSVVVVGLAAFVATALSGVAVARIERWRITLVEDVELPDPHRTPDQPGVRKWVWFRLKEAATWRELGYTMALVAIMCWLDSMVIAAGVYGLFALWFAPFYIDDVPLVWTLAMSAFGFVVAVLYAYGLIGWAVARAAVTRAVLGPRDDDPRMIELNRSRARLVDAFEIERRRIERDLHDGAQQRLVALNIELGLARLELPEGSPAAASVERAHRLTKEALDDLRELIRGVHPKILTDRGLDAALHEVADRAALPVDLDLSLPDRLPQHVEVAAYFAVVEALTNATKHSGAKRARVAASVRYGRLSVQVRDDGQGGADPARGTGLTGLADRVAAIDGKVALASPIGGPTVVHVEIPCEL</sequence>
<evidence type="ECO:0000256" key="7">
    <source>
        <dbReference type="ARBA" id="ARBA00022840"/>
    </source>
</evidence>
<evidence type="ECO:0000256" key="2">
    <source>
        <dbReference type="ARBA" id="ARBA00012438"/>
    </source>
</evidence>
<dbReference type="Gene3D" id="1.20.5.1930">
    <property type="match status" value="1"/>
</dbReference>
<feature type="transmembrane region" description="Helical" evidence="9">
    <location>
        <begin position="150"/>
        <end position="175"/>
    </location>
</feature>
<protein>
    <recommendedName>
        <fullName evidence="2">histidine kinase</fullName>
        <ecNumber evidence="2">2.7.13.3</ecNumber>
    </recommendedName>
</protein>
<keyword evidence="9" id="KW-1133">Transmembrane helix</keyword>
<dbReference type="SMART" id="SM00387">
    <property type="entry name" value="HATPase_c"/>
    <property type="match status" value="1"/>
</dbReference>
<comment type="caution">
    <text evidence="11">The sequence shown here is derived from an EMBL/GenBank/DDBJ whole genome shotgun (WGS) entry which is preliminary data.</text>
</comment>
<keyword evidence="12" id="KW-1185">Reference proteome</keyword>
<dbReference type="Pfam" id="PF07730">
    <property type="entry name" value="HisKA_3"/>
    <property type="match status" value="1"/>
</dbReference>
<dbReference type="AlphaFoldDB" id="A0A917TQQ0"/>
<dbReference type="CDD" id="cd16917">
    <property type="entry name" value="HATPase_UhpB-NarQ-NarX-like"/>
    <property type="match status" value="1"/>
</dbReference>
<evidence type="ECO:0000313" key="11">
    <source>
        <dbReference type="EMBL" id="GGM32384.1"/>
    </source>
</evidence>
<dbReference type="Proteomes" id="UP000642070">
    <property type="component" value="Unassembled WGS sequence"/>
</dbReference>
<dbReference type="Pfam" id="PF13796">
    <property type="entry name" value="Sensor"/>
    <property type="match status" value="1"/>
</dbReference>
<proteinExistence type="predicted"/>
<dbReference type="Gene3D" id="3.30.565.10">
    <property type="entry name" value="Histidine kinase-like ATPase, C-terminal domain"/>
    <property type="match status" value="1"/>
</dbReference>
<dbReference type="InterPro" id="IPR003594">
    <property type="entry name" value="HATPase_dom"/>
</dbReference>
<keyword evidence="6 11" id="KW-0418">Kinase</keyword>
<feature type="transmembrane region" description="Helical" evidence="9">
    <location>
        <begin position="15"/>
        <end position="36"/>
    </location>
</feature>
<dbReference type="InterPro" id="IPR050482">
    <property type="entry name" value="Sensor_HK_TwoCompSys"/>
</dbReference>
<feature type="transmembrane region" description="Helical" evidence="9">
    <location>
        <begin position="108"/>
        <end position="138"/>
    </location>
</feature>
<evidence type="ECO:0000256" key="4">
    <source>
        <dbReference type="ARBA" id="ARBA00022679"/>
    </source>
</evidence>
<organism evidence="11 12">
    <name type="scientific">Dactylosporangium sucinum</name>
    <dbReference type="NCBI Taxonomy" id="1424081"/>
    <lineage>
        <taxon>Bacteria</taxon>
        <taxon>Bacillati</taxon>
        <taxon>Actinomycetota</taxon>
        <taxon>Actinomycetes</taxon>
        <taxon>Micromonosporales</taxon>
        <taxon>Micromonosporaceae</taxon>
        <taxon>Dactylosporangium</taxon>
    </lineage>
</organism>
<dbReference type="GO" id="GO:0016020">
    <property type="term" value="C:membrane"/>
    <property type="evidence" value="ECO:0007669"/>
    <property type="project" value="InterPro"/>
</dbReference>
<evidence type="ECO:0000259" key="10">
    <source>
        <dbReference type="SMART" id="SM00387"/>
    </source>
</evidence>
<name>A0A917TQQ0_9ACTN</name>
<evidence type="ECO:0000256" key="1">
    <source>
        <dbReference type="ARBA" id="ARBA00000085"/>
    </source>
</evidence>
<dbReference type="InterPro" id="IPR025828">
    <property type="entry name" value="Put_sensor_dom"/>
</dbReference>
<reference evidence="11" key="2">
    <citation type="submission" date="2020-09" db="EMBL/GenBank/DDBJ databases">
        <authorList>
            <person name="Sun Q."/>
            <person name="Ohkuma M."/>
        </authorList>
    </citation>
    <scope>NUCLEOTIDE SEQUENCE</scope>
    <source>
        <strain evidence="11">JCM 19831</strain>
    </source>
</reference>
<comment type="catalytic activity">
    <reaction evidence="1">
        <text>ATP + protein L-histidine = ADP + protein N-phospho-L-histidine.</text>
        <dbReference type="EC" id="2.7.13.3"/>
    </reaction>
</comment>
<dbReference type="EC" id="2.7.13.3" evidence="2"/>
<keyword evidence="9" id="KW-0472">Membrane</keyword>
<feature type="transmembrane region" description="Helical" evidence="9">
    <location>
        <begin position="42"/>
        <end position="64"/>
    </location>
</feature>
<keyword evidence="8" id="KW-0902">Two-component regulatory system</keyword>
<dbReference type="GO" id="GO:0005524">
    <property type="term" value="F:ATP binding"/>
    <property type="evidence" value="ECO:0007669"/>
    <property type="project" value="UniProtKB-KW"/>
</dbReference>
<dbReference type="GO" id="GO:0000155">
    <property type="term" value="F:phosphorelay sensor kinase activity"/>
    <property type="evidence" value="ECO:0007669"/>
    <property type="project" value="InterPro"/>
</dbReference>
<keyword evidence="4" id="KW-0808">Transferase</keyword>
<evidence type="ECO:0000256" key="3">
    <source>
        <dbReference type="ARBA" id="ARBA00022553"/>
    </source>
</evidence>
<evidence type="ECO:0000256" key="9">
    <source>
        <dbReference type="SAM" id="Phobius"/>
    </source>
</evidence>
<evidence type="ECO:0000256" key="8">
    <source>
        <dbReference type="ARBA" id="ARBA00023012"/>
    </source>
</evidence>
<keyword evidence="9" id="KW-0812">Transmembrane</keyword>
<accession>A0A917TQQ0</accession>
<evidence type="ECO:0000256" key="5">
    <source>
        <dbReference type="ARBA" id="ARBA00022741"/>
    </source>
</evidence>
<gene>
    <name evidence="11" type="ORF">GCM10007977_037080</name>
</gene>
<keyword evidence="5" id="KW-0547">Nucleotide-binding</keyword>
<reference evidence="11" key="1">
    <citation type="journal article" date="2014" name="Int. J. Syst. Evol. Microbiol.">
        <title>Complete genome sequence of Corynebacterium casei LMG S-19264T (=DSM 44701T), isolated from a smear-ripened cheese.</title>
        <authorList>
            <consortium name="US DOE Joint Genome Institute (JGI-PGF)"/>
            <person name="Walter F."/>
            <person name="Albersmeier A."/>
            <person name="Kalinowski J."/>
            <person name="Ruckert C."/>
        </authorList>
    </citation>
    <scope>NUCLEOTIDE SEQUENCE</scope>
    <source>
        <strain evidence="11">JCM 19831</strain>
    </source>
</reference>
<dbReference type="PANTHER" id="PTHR24421">
    <property type="entry name" value="NITRATE/NITRITE SENSOR PROTEIN NARX-RELATED"/>
    <property type="match status" value="1"/>
</dbReference>
<keyword evidence="7" id="KW-0067">ATP-binding</keyword>
<evidence type="ECO:0000313" key="12">
    <source>
        <dbReference type="Proteomes" id="UP000642070"/>
    </source>
</evidence>
<dbReference type="PANTHER" id="PTHR24421:SF10">
    <property type="entry name" value="NITRATE_NITRITE SENSOR PROTEIN NARQ"/>
    <property type="match status" value="1"/>
</dbReference>
<dbReference type="GO" id="GO:0046983">
    <property type="term" value="F:protein dimerization activity"/>
    <property type="evidence" value="ECO:0007669"/>
    <property type="project" value="InterPro"/>
</dbReference>
<feature type="domain" description="Histidine kinase/HSP90-like ATPase" evidence="10">
    <location>
        <begin position="309"/>
        <end position="399"/>
    </location>
</feature>
<dbReference type="InterPro" id="IPR011712">
    <property type="entry name" value="Sig_transdc_His_kin_sub3_dim/P"/>
</dbReference>
<keyword evidence="3" id="KW-0597">Phosphoprotein</keyword>
<dbReference type="SUPFAM" id="SSF55874">
    <property type="entry name" value="ATPase domain of HSP90 chaperone/DNA topoisomerase II/histidine kinase"/>
    <property type="match status" value="1"/>
</dbReference>
<dbReference type="InterPro" id="IPR036890">
    <property type="entry name" value="HATPase_C_sf"/>
</dbReference>
<evidence type="ECO:0000256" key="6">
    <source>
        <dbReference type="ARBA" id="ARBA00022777"/>
    </source>
</evidence>
<dbReference type="EMBL" id="BMPI01000016">
    <property type="protein sequence ID" value="GGM32384.1"/>
    <property type="molecule type" value="Genomic_DNA"/>
</dbReference>